<dbReference type="Proteomes" id="UP000256373">
    <property type="component" value="Unassembled WGS sequence"/>
</dbReference>
<keyword evidence="2" id="KW-1185">Reference proteome</keyword>
<name>A0A3D8YE51_9BACT</name>
<dbReference type="InterPro" id="IPR038636">
    <property type="entry name" value="Wzi_sf"/>
</dbReference>
<evidence type="ECO:0000313" key="1">
    <source>
        <dbReference type="EMBL" id="REA62488.1"/>
    </source>
</evidence>
<sequence>MILYRLKSLKFLFVIIYTFPLISYSQSELLNEVRDSTTNYIEVSAYGASASNTPFWLQANQYGIVPKTSPTGSLRGQLEKIGRINSSGTLRIGAGVELVSNFNKDNNKLLLPQAYGTLRFKNWELFVGRKKQVIGLADSTISSGSYSWSQNALPIPKISIGTMGFVNVPFTKGWISFNGFYSDGFFENSRPVTSELKLHQKQLYIRLGKVSSRVKLYGGFNHQVQWGGKSEHNTEEGVMPRGFSNYINVITGKAHSKNPGINDATGRVGNHLGSIDLGMEIETYSTSILFYRQSLYEDGSLFWLANIEDGLNGFRMKFKNSYGGNFEITSMVLEFLYTKDQGGDTADWGQPSWARGKDDYFNNGQVRDGWSYYGRTIGTPFIPPTSDTVWNYPQYADFMTSNNRVAVFHLGLQGTLFQKIGWISKLSYSSNSGTYDAPIYPHANQFSGLLAFQSHLNFLGGATLKGSLAADIGKLYPTTYGFSLGLRKDFSF</sequence>
<organism evidence="1 2">
    <name type="scientific">Dyadobacter luteus</name>
    <dbReference type="NCBI Taxonomy" id="2259619"/>
    <lineage>
        <taxon>Bacteria</taxon>
        <taxon>Pseudomonadati</taxon>
        <taxon>Bacteroidota</taxon>
        <taxon>Cytophagia</taxon>
        <taxon>Cytophagales</taxon>
        <taxon>Spirosomataceae</taxon>
        <taxon>Dyadobacter</taxon>
    </lineage>
</organism>
<reference evidence="1 2" key="1">
    <citation type="submission" date="2018-07" db="EMBL/GenBank/DDBJ databases">
        <title>Dyadobacter roseus sp. nov., isolated from rose rhizosphere soil.</title>
        <authorList>
            <person name="Chen L."/>
        </authorList>
    </citation>
    <scope>NUCLEOTIDE SEQUENCE [LARGE SCALE GENOMIC DNA]</scope>
    <source>
        <strain evidence="1 2">RS19</strain>
    </source>
</reference>
<evidence type="ECO:0008006" key="3">
    <source>
        <dbReference type="Google" id="ProtNLM"/>
    </source>
</evidence>
<evidence type="ECO:0000313" key="2">
    <source>
        <dbReference type="Proteomes" id="UP000256373"/>
    </source>
</evidence>
<dbReference type="InterPro" id="IPR026950">
    <property type="entry name" value="Caps_assemb_Wzi"/>
</dbReference>
<proteinExistence type="predicted"/>
<protein>
    <recommendedName>
        <fullName evidence="3">Capsule assembly Wzi family protein</fullName>
    </recommendedName>
</protein>
<dbReference type="OrthoDB" id="596512at2"/>
<dbReference type="EMBL" id="QNUL01000005">
    <property type="protein sequence ID" value="REA62488.1"/>
    <property type="molecule type" value="Genomic_DNA"/>
</dbReference>
<dbReference type="RefSeq" id="WP_115830519.1">
    <property type="nucleotide sequence ID" value="NZ_QNUL01000005.1"/>
</dbReference>
<accession>A0A3D8YE51</accession>
<comment type="caution">
    <text evidence="1">The sequence shown here is derived from an EMBL/GenBank/DDBJ whole genome shotgun (WGS) entry which is preliminary data.</text>
</comment>
<dbReference type="Pfam" id="PF14052">
    <property type="entry name" value="Caps_assemb_Wzi"/>
    <property type="match status" value="1"/>
</dbReference>
<gene>
    <name evidence="1" type="ORF">DSL64_09575</name>
</gene>
<dbReference type="Gene3D" id="2.40.160.130">
    <property type="entry name" value="Capsule assembly protein Wzi"/>
    <property type="match status" value="1"/>
</dbReference>
<dbReference type="AlphaFoldDB" id="A0A3D8YE51"/>